<dbReference type="AlphaFoldDB" id="A0A836CJH9"/>
<comment type="caution">
    <text evidence="13">The sequence shown here is derived from an EMBL/GenBank/DDBJ whole genome shotgun (WGS) entry which is preliminary data.</text>
</comment>
<evidence type="ECO:0000259" key="11">
    <source>
        <dbReference type="Pfam" id="PF16187"/>
    </source>
</evidence>
<feature type="domain" description="Peptidase M16 middle/third" evidence="11">
    <location>
        <begin position="461"/>
        <end position="745"/>
    </location>
</feature>
<dbReference type="InterPro" id="IPR011249">
    <property type="entry name" value="Metalloenz_LuxS/M16"/>
</dbReference>
<evidence type="ECO:0000256" key="7">
    <source>
        <dbReference type="RuleBase" id="RU004447"/>
    </source>
</evidence>
<evidence type="ECO:0000259" key="10">
    <source>
        <dbReference type="Pfam" id="PF05193"/>
    </source>
</evidence>
<dbReference type="GO" id="GO:0051603">
    <property type="term" value="P:proteolysis involved in protein catabolic process"/>
    <property type="evidence" value="ECO:0007669"/>
    <property type="project" value="TreeGrafter"/>
</dbReference>
<dbReference type="PANTHER" id="PTHR43690">
    <property type="entry name" value="NARDILYSIN"/>
    <property type="match status" value="1"/>
</dbReference>
<feature type="chain" id="PRO_5032615913" evidence="8">
    <location>
        <begin position="29"/>
        <end position="1047"/>
    </location>
</feature>
<dbReference type="InterPro" id="IPR032632">
    <property type="entry name" value="Peptidase_M16_M"/>
</dbReference>
<reference evidence="13" key="1">
    <citation type="submission" date="2021-02" db="EMBL/GenBank/DDBJ databases">
        <title>First Annotated Genome of the Yellow-green Alga Tribonema minus.</title>
        <authorList>
            <person name="Mahan K.M."/>
        </authorList>
    </citation>
    <scope>NUCLEOTIDE SEQUENCE</scope>
    <source>
        <strain evidence="13">UTEX B ZZ1240</strain>
    </source>
</reference>
<dbReference type="Proteomes" id="UP000664859">
    <property type="component" value="Unassembled WGS sequence"/>
</dbReference>
<dbReference type="GO" id="GO:0004222">
    <property type="term" value="F:metalloendopeptidase activity"/>
    <property type="evidence" value="ECO:0007669"/>
    <property type="project" value="InterPro"/>
</dbReference>
<gene>
    <name evidence="13" type="ORF">JKP88DRAFT_306544</name>
</gene>
<feature type="domain" description="Coenzyme PQQ synthesis protein F-like C-terminal lobe" evidence="12">
    <location>
        <begin position="856"/>
        <end position="952"/>
    </location>
</feature>
<protein>
    <submittedName>
        <fullName evidence="13">Metalloenzyme, LuxS/M16 peptidase-like protein</fullName>
    </submittedName>
</protein>
<evidence type="ECO:0000313" key="14">
    <source>
        <dbReference type="Proteomes" id="UP000664859"/>
    </source>
</evidence>
<comment type="similarity">
    <text evidence="1 7">Belongs to the peptidase M16 family.</text>
</comment>
<keyword evidence="14" id="KW-1185">Reference proteome</keyword>
<dbReference type="GO" id="GO:0043171">
    <property type="term" value="P:peptide catabolic process"/>
    <property type="evidence" value="ECO:0007669"/>
    <property type="project" value="TreeGrafter"/>
</dbReference>
<dbReference type="SUPFAM" id="SSF63411">
    <property type="entry name" value="LuxS/MPP-like metallohydrolase"/>
    <property type="match status" value="4"/>
</dbReference>
<dbReference type="OrthoDB" id="952271at2759"/>
<keyword evidence="6" id="KW-0482">Metalloprotease</keyword>
<evidence type="ECO:0000259" key="9">
    <source>
        <dbReference type="Pfam" id="PF00675"/>
    </source>
</evidence>
<proteinExistence type="inferred from homology"/>
<dbReference type="Pfam" id="PF00675">
    <property type="entry name" value="Peptidase_M16"/>
    <property type="match status" value="1"/>
</dbReference>
<dbReference type="EMBL" id="JAFCMP010000082">
    <property type="protein sequence ID" value="KAG5187794.1"/>
    <property type="molecule type" value="Genomic_DNA"/>
</dbReference>
<keyword evidence="5" id="KW-0862">Zinc</keyword>
<keyword evidence="2" id="KW-0645">Protease</keyword>
<dbReference type="PROSITE" id="PS00143">
    <property type="entry name" value="INSULINASE"/>
    <property type="match status" value="1"/>
</dbReference>
<dbReference type="InterPro" id="IPR001431">
    <property type="entry name" value="Pept_M16_Zn_BS"/>
</dbReference>
<dbReference type="Pfam" id="PF16187">
    <property type="entry name" value="Peptidase_M16_M"/>
    <property type="match status" value="1"/>
</dbReference>
<evidence type="ECO:0000256" key="8">
    <source>
        <dbReference type="SAM" id="SignalP"/>
    </source>
</evidence>
<dbReference type="InterPro" id="IPR007863">
    <property type="entry name" value="Peptidase_M16_C"/>
</dbReference>
<dbReference type="PANTHER" id="PTHR43690:SF18">
    <property type="entry name" value="INSULIN-DEGRADING ENZYME-RELATED"/>
    <property type="match status" value="1"/>
</dbReference>
<sequence>MWHSPDASSTPAAAQLTALLAACRAGLALPRLTTRGSSPPVAATANSSIAAEILKATAELPSPVSPAEAAAPSMTQVLGDVEHSPNDTRAYRAIVLPNGLRVLLIRDAETKQAGAALDCHVGHFSDPPDVPGLAHFCEHMLFLGTKKYPEEGSYAAFLGAHGGSSNAYTDTEDTVYYFDINSDYLQPALDRFAQFFITPQFTASATARELNAIESEHSKNLQSDGFRTYQLQKARASPLHPYSKFGTGNKETLEIEPHRLGFDVRDRLLQFYRENYGAERMTLCVAGKESLDQQQRTVEQLFAAVPNRGAGTVNLPQSRFVTTCVPHHRLQSPLNTLVRLLLSSRCICRLRLCAPPDADERQRIVLSHPDQYIGSLLGHEGKGSLLSYFKSKDWASSLGVEVSGMTDDFMTFQCDVDVTPRGFQDRYKVIEGVFSYLGLVRARGVPDYTYDERKALSRIGWQFQEKSAVSTVVGALASNLQEYPPAKVISGPVLLDQPDKQLVASLLAAMTNTPRAPPAKQQDFAKAPNLQRERWYGTQYQVERVPAAAARAWTAPRTVPALFLPTPNPFVPRDLSVKTPATRKRSAAPPPPTVVGDSPAWLVNYRADDVFGQPKAYAYFELVSAGAYASAGAVAALKLFQMSLDEALREYSYDAATAGLSYSLDFTTRGARLAFGGWSDRMPDFIAAVAAATAAHAPRAGPAFDRFKDVVRRDLAAFDNQQPYVHALTNAALCLEEPKYPIADVRAALEGLTADKVAEVARGVFSRCFGVSLLQGNLLEPDVKRFVTSVESGFQFEPLPKAERPERRVVQVPLTPKGEGCLLRRPEPNKDADNSAATLIFQVGGRDPVERVLLELLCATAEDAFYESLRTRQQLGYLVFSGARRTEGVSAAVFAVQSGVRDPAEVAARVLEFLRGWRAALAQAPVAAFAAGLAAQRTEPDQRLAQEATRNWDEIIGGEFKFDRRVREAQLLQKVTTAQLLAFFDKYIAEGGEGRRCITSQVWCKRHAEAAGGIDAVPVPVGATLIDDPVLWRRRQQLYPPIEGKRI</sequence>
<organism evidence="13 14">
    <name type="scientific">Tribonema minus</name>
    <dbReference type="NCBI Taxonomy" id="303371"/>
    <lineage>
        <taxon>Eukaryota</taxon>
        <taxon>Sar</taxon>
        <taxon>Stramenopiles</taxon>
        <taxon>Ochrophyta</taxon>
        <taxon>PX clade</taxon>
        <taxon>Xanthophyceae</taxon>
        <taxon>Tribonematales</taxon>
        <taxon>Tribonemataceae</taxon>
        <taxon>Tribonema</taxon>
    </lineage>
</organism>
<keyword evidence="4" id="KW-0378">Hydrolase</keyword>
<feature type="domain" description="Peptidase M16 N-terminal" evidence="9">
    <location>
        <begin position="101"/>
        <end position="238"/>
    </location>
</feature>
<dbReference type="InterPro" id="IPR050626">
    <property type="entry name" value="Peptidase_M16"/>
</dbReference>
<evidence type="ECO:0000256" key="5">
    <source>
        <dbReference type="ARBA" id="ARBA00022833"/>
    </source>
</evidence>
<keyword evidence="3" id="KW-0479">Metal-binding</keyword>
<evidence type="ECO:0000256" key="3">
    <source>
        <dbReference type="ARBA" id="ARBA00022723"/>
    </source>
</evidence>
<dbReference type="GO" id="GO:0046872">
    <property type="term" value="F:metal ion binding"/>
    <property type="evidence" value="ECO:0007669"/>
    <property type="project" value="UniProtKB-KW"/>
</dbReference>
<evidence type="ECO:0000313" key="13">
    <source>
        <dbReference type="EMBL" id="KAG5187794.1"/>
    </source>
</evidence>
<feature type="domain" description="Peptidase M16 C-terminal" evidence="10">
    <location>
        <begin position="265"/>
        <end position="454"/>
    </location>
</feature>
<dbReference type="Pfam" id="PF05193">
    <property type="entry name" value="Peptidase_M16_C"/>
    <property type="match status" value="1"/>
</dbReference>
<evidence type="ECO:0000256" key="1">
    <source>
        <dbReference type="ARBA" id="ARBA00007261"/>
    </source>
</evidence>
<dbReference type="Gene3D" id="3.30.830.10">
    <property type="entry name" value="Metalloenzyme, LuxS/M16 peptidase-like"/>
    <property type="match status" value="4"/>
</dbReference>
<dbReference type="FunFam" id="3.30.830.10:FF:000004">
    <property type="entry name" value="Putative insulin-degrading enzyme"/>
    <property type="match status" value="1"/>
</dbReference>
<keyword evidence="8" id="KW-0732">Signal</keyword>
<evidence type="ECO:0000256" key="2">
    <source>
        <dbReference type="ARBA" id="ARBA00022670"/>
    </source>
</evidence>
<dbReference type="InterPro" id="IPR011765">
    <property type="entry name" value="Pept_M16_N"/>
</dbReference>
<feature type="signal peptide" evidence="8">
    <location>
        <begin position="1"/>
        <end position="28"/>
    </location>
</feature>
<accession>A0A836CJH9</accession>
<evidence type="ECO:0000256" key="6">
    <source>
        <dbReference type="ARBA" id="ARBA00023049"/>
    </source>
</evidence>
<evidence type="ECO:0000259" key="12">
    <source>
        <dbReference type="Pfam" id="PF22456"/>
    </source>
</evidence>
<evidence type="ECO:0000256" key="4">
    <source>
        <dbReference type="ARBA" id="ARBA00022801"/>
    </source>
</evidence>
<dbReference type="GO" id="GO:0005829">
    <property type="term" value="C:cytosol"/>
    <property type="evidence" value="ECO:0007669"/>
    <property type="project" value="TreeGrafter"/>
</dbReference>
<dbReference type="GO" id="GO:0005739">
    <property type="term" value="C:mitochondrion"/>
    <property type="evidence" value="ECO:0007669"/>
    <property type="project" value="TreeGrafter"/>
</dbReference>
<dbReference type="Pfam" id="PF22456">
    <property type="entry name" value="PqqF-like_C_4"/>
    <property type="match status" value="1"/>
</dbReference>
<name>A0A836CJH9_9STRA</name>
<dbReference type="InterPro" id="IPR054734">
    <property type="entry name" value="PqqF-like_C_4"/>
</dbReference>